<name>A0A0F9CAU0_9ZZZZ</name>
<gene>
    <name evidence="2" type="ORF">LCGC14_2632780</name>
</gene>
<protein>
    <submittedName>
        <fullName evidence="2">Uncharacterized protein</fullName>
    </submittedName>
</protein>
<accession>A0A0F9CAU0</accession>
<evidence type="ECO:0000256" key="1">
    <source>
        <dbReference type="SAM" id="MobiDB-lite"/>
    </source>
</evidence>
<feature type="compositionally biased region" description="Basic residues" evidence="1">
    <location>
        <begin position="64"/>
        <end position="88"/>
    </location>
</feature>
<dbReference type="EMBL" id="LAZR01045205">
    <property type="protein sequence ID" value="KKK99434.1"/>
    <property type="molecule type" value="Genomic_DNA"/>
</dbReference>
<feature type="region of interest" description="Disordered" evidence="1">
    <location>
        <begin position="52"/>
        <end position="88"/>
    </location>
</feature>
<comment type="caution">
    <text evidence="2">The sequence shown here is derived from an EMBL/GenBank/DDBJ whole genome shotgun (WGS) entry which is preliminary data.</text>
</comment>
<dbReference type="AlphaFoldDB" id="A0A0F9CAU0"/>
<proteinExistence type="predicted"/>
<organism evidence="2">
    <name type="scientific">marine sediment metagenome</name>
    <dbReference type="NCBI Taxonomy" id="412755"/>
    <lineage>
        <taxon>unclassified sequences</taxon>
        <taxon>metagenomes</taxon>
        <taxon>ecological metagenomes</taxon>
    </lineage>
</organism>
<reference evidence="2" key="1">
    <citation type="journal article" date="2015" name="Nature">
        <title>Complex archaea that bridge the gap between prokaryotes and eukaryotes.</title>
        <authorList>
            <person name="Spang A."/>
            <person name="Saw J.H."/>
            <person name="Jorgensen S.L."/>
            <person name="Zaremba-Niedzwiedzka K."/>
            <person name="Martijn J."/>
            <person name="Lind A.E."/>
            <person name="van Eijk R."/>
            <person name="Schleper C."/>
            <person name="Guy L."/>
            <person name="Ettema T.J."/>
        </authorList>
    </citation>
    <scope>NUCLEOTIDE SEQUENCE</scope>
</reference>
<evidence type="ECO:0000313" key="2">
    <source>
        <dbReference type="EMBL" id="KKK99434.1"/>
    </source>
</evidence>
<sequence length="88" mass="10614">MKKTITIRKRITDLFSNLFRNKADDINALDTTFVPPHKKEPEWRSKTRAKWIDSHNQQQMRESKKLHKRRAKNKVARKSRKINFRKAA</sequence>